<dbReference type="CDD" id="cd02440">
    <property type="entry name" value="AdoMet_MTases"/>
    <property type="match status" value="1"/>
</dbReference>
<protein>
    <submittedName>
        <fullName evidence="3">S-adenosyl-L-methionine-dependent methyltransferase</fullName>
    </submittedName>
</protein>
<proteinExistence type="inferred from homology"/>
<feature type="region of interest" description="Disordered" evidence="2">
    <location>
        <begin position="1"/>
        <end position="54"/>
    </location>
</feature>
<dbReference type="GO" id="GO:0032259">
    <property type="term" value="P:methylation"/>
    <property type="evidence" value="ECO:0007669"/>
    <property type="project" value="UniProtKB-KW"/>
</dbReference>
<evidence type="ECO:0000313" key="4">
    <source>
        <dbReference type="Proteomes" id="UP001287356"/>
    </source>
</evidence>
<sequence length="376" mass="41360">MGAASSPGAAASSPPVAATDAQPTDILPAEHWAEQELPREDDNDSSLGDDVGSSTASLSASILEYRTIYGRTFHSDKSTDAQYWTPNDEKQNESMDINHHLLTLVLGGKLFRAPLKGDEIKSVIDIGTGTGLWAIDFADQYPQASVVGTDLSPIQPTWVPPNLRFEIEDATLEWTYKAGSFDLVHIRYLFGSVADWPALFRQAHRACRPGGYVESFEASCVMDSDDGSVAPGSPMNEWGKVFHAAGKKFGRSFRVYEDELQRKGMEEAGFVDVEVWDFKCPLIPWPADPKLKEIGAFSRLALEQDVEGYVLFVWSQVMGWSPQQIHVYIAHLRKQLRDPHVHAFFRMRVVYGKKPETEEPEAGPAAAAAAAASASA</sequence>
<gene>
    <name evidence="3" type="ORF">B0T24DRAFT_640351</name>
</gene>
<keyword evidence="4" id="KW-1185">Reference proteome</keyword>
<dbReference type="Gene3D" id="3.40.50.150">
    <property type="entry name" value="Vaccinia Virus protein VP39"/>
    <property type="match status" value="1"/>
</dbReference>
<dbReference type="SUPFAM" id="SSF53335">
    <property type="entry name" value="S-adenosyl-L-methionine-dependent methyltransferases"/>
    <property type="match status" value="1"/>
</dbReference>
<dbReference type="Pfam" id="PF13489">
    <property type="entry name" value="Methyltransf_23"/>
    <property type="match status" value="1"/>
</dbReference>
<accession>A0AAE0MZB2</accession>
<reference evidence="3" key="2">
    <citation type="submission" date="2023-06" db="EMBL/GenBank/DDBJ databases">
        <authorList>
            <consortium name="Lawrence Berkeley National Laboratory"/>
            <person name="Haridas S."/>
            <person name="Hensen N."/>
            <person name="Bonometti L."/>
            <person name="Westerberg I."/>
            <person name="Brannstrom I.O."/>
            <person name="Guillou S."/>
            <person name="Cros-Aarteil S."/>
            <person name="Calhoun S."/>
            <person name="Kuo A."/>
            <person name="Mondo S."/>
            <person name="Pangilinan J."/>
            <person name="Riley R."/>
            <person name="Labutti K."/>
            <person name="Andreopoulos B."/>
            <person name="Lipzen A."/>
            <person name="Chen C."/>
            <person name="Yanf M."/>
            <person name="Daum C."/>
            <person name="Ng V."/>
            <person name="Clum A."/>
            <person name="Steindorff A."/>
            <person name="Ohm R."/>
            <person name="Martin F."/>
            <person name="Silar P."/>
            <person name="Natvig D."/>
            <person name="Lalanne C."/>
            <person name="Gautier V."/>
            <person name="Ament-Velasquez S.L."/>
            <person name="Kruys A."/>
            <person name="Hutchinson M.I."/>
            <person name="Powell A.J."/>
            <person name="Barry K."/>
            <person name="Miller A.N."/>
            <person name="Grigoriev I.V."/>
            <person name="Debuchy R."/>
            <person name="Gladieux P."/>
            <person name="Thoren M.H."/>
            <person name="Johannesson H."/>
        </authorList>
    </citation>
    <scope>NUCLEOTIDE SEQUENCE</scope>
    <source>
        <strain evidence="3">CBS 958.72</strain>
    </source>
</reference>
<feature type="compositionally biased region" description="Basic and acidic residues" evidence="2">
    <location>
        <begin position="31"/>
        <end position="40"/>
    </location>
</feature>
<dbReference type="PANTHER" id="PTHR43591">
    <property type="entry name" value="METHYLTRANSFERASE"/>
    <property type="match status" value="1"/>
</dbReference>
<reference evidence="3" key="1">
    <citation type="journal article" date="2023" name="Mol. Phylogenet. Evol.">
        <title>Genome-scale phylogeny and comparative genomics of the fungal order Sordariales.</title>
        <authorList>
            <person name="Hensen N."/>
            <person name="Bonometti L."/>
            <person name="Westerberg I."/>
            <person name="Brannstrom I.O."/>
            <person name="Guillou S."/>
            <person name="Cros-Aarteil S."/>
            <person name="Calhoun S."/>
            <person name="Haridas S."/>
            <person name="Kuo A."/>
            <person name="Mondo S."/>
            <person name="Pangilinan J."/>
            <person name="Riley R."/>
            <person name="LaButti K."/>
            <person name="Andreopoulos B."/>
            <person name="Lipzen A."/>
            <person name="Chen C."/>
            <person name="Yan M."/>
            <person name="Daum C."/>
            <person name="Ng V."/>
            <person name="Clum A."/>
            <person name="Steindorff A."/>
            <person name="Ohm R.A."/>
            <person name="Martin F."/>
            <person name="Silar P."/>
            <person name="Natvig D.O."/>
            <person name="Lalanne C."/>
            <person name="Gautier V."/>
            <person name="Ament-Velasquez S.L."/>
            <person name="Kruys A."/>
            <person name="Hutchinson M.I."/>
            <person name="Powell A.J."/>
            <person name="Barry K."/>
            <person name="Miller A.N."/>
            <person name="Grigoriev I.V."/>
            <person name="Debuchy R."/>
            <person name="Gladieux P."/>
            <person name="Hiltunen Thoren M."/>
            <person name="Johannesson H."/>
        </authorList>
    </citation>
    <scope>NUCLEOTIDE SEQUENCE</scope>
    <source>
        <strain evidence="3">CBS 958.72</strain>
    </source>
</reference>
<dbReference type="PANTHER" id="PTHR43591:SF10">
    <property type="entry name" value="ABC TRANSMEMBRANE TYPE-1 DOMAIN-CONTAINING PROTEIN-RELATED"/>
    <property type="match status" value="1"/>
</dbReference>
<keyword evidence="3" id="KW-0489">Methyltransferase</keyword>
<organism evidence="3 4">
    <name type="scientific">Lasiosphaeria ovina</name>
    <dbReference type="NCBI Taxonomy" id="92902"/>
    <lineage>
        <taxon>Eukaryota</taxon>
        <taxon>Fungi</taxon>
        <taxon>Dikarya</taxon>
        <taxon>Ascomycota</taxon>
        <taxon>Pezizomycotina</taxon>
        <taxon>Sordariomycetes</taxon>
        <taxon>Sordariomycetidae</taxon>
        <taxon>Sordariales</taxon>
        <taxon>Lasiosphaeriaceae</taxon>
        <taxon>Lasiosphaeria</taxon>
    </lineage>
</organism>
<evidence type="ECO:0000256" key="2">
    <source>
        <dbReference type="SAM" id="MobiDB-lite"/>
    </source>
</evidence>
<evidence type="ECO:0000256" key="1">
    <source>
        <dbReference type="ARBA" id="ARBA00038158"/>
    </source>
</evidence>
<name>A0AAE0MZB2_9PEZI</name>
<dbReference type="AlphaFoldDB" id="A0AAE0MZB2"/>
<feature type="compositionally biased region" description="Low complexity" evidence="2">
    <location>
        <begin position="1"/>
        <end position="18"/>
    </location>
</feature>
<feature type="compositionally biased region" description="Low complexity" evidence="2">
    <location>
        <begin position="365"/>
        <end position="376"/>
    </location>
</feature>
<dbReference type="EMBL" id="JAULSN010000010">
    <property type="protein sequence ID" value="KAK3361898.1"/>
    <property type="molecule type" value="Genomic_DNA"/>
</dbReference>
<dbReference type="GO" id="GO:0008168">
    <property type="term" value="F:methyltransferase activity"/>
    <property type="evidence" value="ECO:0007669"/>
    <property type="project" value="UniProtKB-KW"/>
</dbReference>
<evidence type="ECO:0000313" key="3">
    <source>
        <dbReference type="EMBL" id="KAK3361898.1"/>
    </source>
</evidence>
<comment type="similarity">
    <text evidence="1">Belongs to the methyltransferase superfamily. LaeA methyltransferase family.</text>
</comment>
<dbReference type="Proteomes" id="UP001287356">
    <property type="component" value="Unassembled WGS sequence"/>
</dbReference>
<feature type="region of interest" description="Disordered" evidence="2">
    <location>
        <begin position="356"/>
        <end position="376"/>
    </location>
</feature>
<comment type="caution">
    <text evidence="3">The sequence shown here is derived from an EMBL/GenBank/DDBJ whole genome shotgun (WGS) entry which is preliminary data.</text>
</comment>
<dbReference type="InterPro" id="IPR029063">
    <property type="entry name" value="SAM-dependent_MTases_sf"/>
</dbReference>
<keyword evidence="3" id="KW-0808">Transferase</keyword>